<reference evidence="3 4" key="2">
    <citation type="submission" date="2018-11" db="EMBL/GenBank/DDBJ databases">
        <authorList>
            <consortium name="Pathogen Informatics"/>
        </authorList>
    </citation>
    <scope>NUCLEOTIDE SEQUENCE [LARGE SCALE GENOMIC DNA]</scope>
    <source>
        <strain evidence="3 4">Costa Rica</strain>
    </source>
</reference>
<dbReference type="Proteomes" id="UP000267027">
    <property type="component" value="Unassembled WGS sequence"/>
</dbReference>
<gene>
    <name evidence="3" type="ORF">ACOC_LOCUS3646</name>
</gene>
<evidence type="ECO:0000313" key="3">
    <source>
        <dbReference type="EMBL" id="VDM55231.1"/>
    </source>
</evidence>
<name>A0A0R3PH26_ANGCS</name>
<feature type="region of interest" description="Disordered" evidence="1">
    <location>
        <begin position="190"/>
        <end position="215"/>
    </location>
</feature>
<accession>A0A0R3PH26</accession>
<dbReference type="Gene3D" id="3.30.900.10">
    <property type="entry name" value="HORMA domain"/>
    <property type="match status" value="1"/>
</dbReference>
<keyword evidence="4" id="KW-1185">Reference proteome</keyword>
<dbReference type="WBParaSite" id="ACOC_0000364501-mRNA-1">
    <property type="protein sequence ID" value="ACOC_0000364501-mRNA-1"/>
    <property type="gene ID" value="ACOC_0000364501"/>
</dbReference>
<sequence>MYTWRMHYNVDGEPQAELRQPDGTVMTALRFRGLEFLKKQTANFLLLIKLLCREMLTPLPAGTSAALCLTYTDRAPAGYQAPSFRPLLDYPVLPPDTQYVELARLQTEYHRVSVVVRSVFIDDGYVMKLRLNEELRLHIKDYSAFTPFEEESDEDNRDHRNAALQQTCAAAIGLLPPWTTQGVRHRYGGTKERGQPIHKSSGSFVASDSHGTPSVRKTPGVTDIGWVGLATLYSLLKNYQLREGNETLVVVKQQWFGLGSFRSLRRALLLTVQNMFGNEDRAL</sequence>
<dbReference type="InterPro" id="IPR036570">
    <property type="entry name" value="HORMA_dom_sf"/>
</dbReference>
<evidence type="ECO:0000313" key="4">
    <source>
        <dbReference type="Proteomes" id="UP000267027"/>
    </source>
</evidence>
<feature type="compositionally biased region" description="Polar residues" evidence="1">
    <location>
        <begin position="198"/>
        <end position="212"/>
    </location>
</feature>
<feature type="domain" description="HORMA" evidence="2">
    <location>
        <begin position="1"/>
        <end position="116"/>
    </location>
</feature>
<dbReference type="AlphaFoldDB" id="A0A0R3PH26"/>
<dbReference type="PROSITE" id="PS50815">
    <property type="entry name" value="HORMA"/>
    <property type="match status" value="1"/>
</dbReference>
<dbReference type="OrthoDB" id="1928087at2759"/>
<dbReference type="EMBL" id="UYYA01001225">
    <property type="protein sequence ID" value="VDM55231.1"/>
    <property type="molecule type" value="Genomic_DNA"/>
</dbReference>
<organism evidence="5">
    <name type="scientific">Angiostrongylus costaricensis</name>
    <name type="common">Nematode worm</name>
    <dbReference type="NCBI Taxonomy" id="334426"/>
    <lineage>
        <taxon>Eukaryota</taxon>
        <taxon>Metazoa</taxon>
        <taxon>Ecdysozoa</taxon>
        <taxon>Nematoda</taxon>
        <taxon>Chromadorea</taxon>
        <taxon>Rhabditida</taxon>
        <taxon>Rhabditina</taxon>
        <taxon>Rhabditomorpha</taxon>
        <taxon>Strongyloidea</taxon>
        <taxon>Metastrongylidae</taxon>
        <taxon>Angiostrongylus</taxon>
    </lineage>
</organism>
<protein>
    <submittedName>
        <fullName evidence="5">HORMA domain-containing protein</fullName>
    </submittedName>
</protein>
<reference evidence="5" key="1">
    <citation type="submission" date="2017-02" db="UniProtKB">
        <authorList>
            <consortium name="WormBaseParasite"/>
        </authorList>
    </citation>
    <scope>IDENTIFICATION</scope>
</reference>
<proteinExistence type="predicted"/>
<evidence type="ECO:0000256" key="1">
    <source>
        <dbReference type="SAM" id="MobiDB-lite"/>
    </source>
</evidence>
<evidence type="ECO:0000259" key="2">
    <source>
        <dbReference type="PROSITE" id="PS50815"/>
    </source>
</evidence>
<dbReference type="InterPro" id="IPR003511">
    <property type="entry name" value="HORMA_dom"/>
</dbReference>
<evidence type="ECO:0000313" key="5">
    <source>
        <dbReference type="WBParaSite" id="ACOC_0000364501-mRNA-1"/>
    </source>
</evidence>